<dbReference type="AlphaFoldDB" id="A0A0K2ARZ6"/>
<sequence length="143" mass="15227">MTAEFAKASIFVLPYLREPFGNVSVEAMTRGWPVLSVDCDHGSRNILTAGADGFLVSLRGTDVMTASIPALIERRPAQRMGRSGGATSSGRSRGRTPSRSRHSCPRRWPCVLCSARATALSSPTGASRGNSDSGQLAFKSVTR</sequence>
<gene>
    <name evidence="2" type="ORF">SAM23877_2642</name>
</gene>
<reference evidence="3" key="1">
    <citation type="journal article" date="2015" name="J. Biotechnol.">
        <title>Complete genome sequence of Streptomyces ambofaciens ATCC 23877, the spiramycin producer.</title>
        <authorList>
            <person name="Thibessard A."/>
            <person name="Haas D."/>
            <person name="Gerbaud C."/>
            <person name="Aigle B."/>
            <person name="Lautru S."/>
            <person name="Pernodet J.L."/>
            <person name="Leblond P."/>
        </authorList>
    </citation>
    <scope>NUCLEOTIDE SEQUENCE [LARGE SCALE GENOMIC DNA]</scope>
    <source>
        <strain evidence="3">ATCC 23877 / 3486 / DSM 40053 / JCM 4204 / NBRC 12836 / NRRL B-2516</strain>
    </source>
</reference>
<dbReference type="SUPFAM" id="SSF53756">
    <property type="entry name" value="UDP-Glycosyltransferase/glycogen phosphorylase"/>
    <property type="match status" value="1"/>
</dbReference>
<feature type="compositionally biased region" description="Low complexity" evidence="1">
    <location>
        <begin position="79"/>
        <end position="91"/>
    </location>
</feature>
<evidence type="ECO:0000313" key="3">
    <source>
        <dbReference type="Proteomes" id="UP000061018"/>
    </source>
</evidence>
<dbReference type="Pfam" id="PF13692">
    <property type="entry name" value="Glyco_trans_1_4"/>
    <property type="match status" value="1"/>
</dbReference>
<dbReference type="KEGG" id="samb:SAM23877_2642"/>
<name>A0A0K2ARZ6_STRA7</name>
<proteinExistence type="predicted"/>
<organism evidence="2 3">
    <name type="scientific">Streptomyces ambofaciens (strain ATCC 23877 / 3486 / DSM 40053 / JCM 4204 / NBRC 12836 / NRRL B-2516)</name>
    <dbReference type="NCBI Taxonomy" id="278992"/>
    <lineage>
        <taxon>Bacteria</taxon>
        <taxon>Bacillati</taxon>
        <taxon>Actinomycetota</taxon>
        <taxon>Actinomycetes</taxon>
        <taxon>Kitasatosporales</taxon>
        <taxon>Streptomycetaceae</taxon>
        <taxon>Streptomyces</taxon>
    </lineage>
</organism>
<feature type="compositionally biased region" description="Basic residues" evidence="1">
    <location>
        <begin position="92"/>
        <end position="105"/>
    </location>
</feature>
<evidence type="ECO:0000256" key="1">
    <source>
        <dbReference type="SAM" id="MobiDB-lite"/>
    </source>
</evidence>
<feature type="region of interest" description="Disordered" evidence="1">
    <location>
        <begin position="72"/>
        <end position="105"/>
    </location>
</feature>
<protein>
    <submittedName>
        <fullName evidence="2">Uncharacterized protein</fullName>
    </submittedName>
</protein>
<evidence type="ECO:0000313" key="2">
    <source>
        <dbReference type="EMBL" id="AKZ55691.1"/>
    </source>
</evidence>
<feature type="compositionally biased region" description="Polar residues" evidence="1">
    <location>
        <begin position="121"/>
        <end position="134"/>
    </location>
</feature>
<dbReference type="Gene3D" id="3.40.50.2000">
    <property type="entry name" value="Glycogen Phosphorylase B"/>
    <property type="match status" value="1"/>
</dbReference>
<feature type="region of interest" description="Disordered" evidence="1">
    <location>
        <begin position="121"/>
        <end position="143"/>
    </location>
</feature>
<accession>A0A0K2ARZ6</accession>
<dbReference type="Proteomes" id="UP000061018">
    <property type="component" value="Chromosome"/>
</dbReference>
<dbReference type="EMBL" id="CP012382">
    <property type="protein sequence ID" value="AKZ55691.1"/>
    <property type="molecule type" value="Genomic_DNA"/>
</dbReference>
<dbReference type="RefSeq" id="WP_218922751.1">
    <property type="nucleotide sequence ID" value="NZ_CP012382.1"/>
</dbReference>